<proteinExistence type="predicted"/>
<keyword evidence="2" id="KW-0238">DNA-binding</keyword>
<dbReference type="Gene3D" id="1.10.1660.10">
    <property type="match status" value="1"/>
</dbReference>
<comment type="caution">
    <text evidence="6">The sequence shown here is derived from an EMBL/GenBank/DDBJ whole genome shotgun (WGS) entry which is preliminary data.</text>
</comment>
<dbReference type="Pfam" id="PF00239">
    <property type="entry name" value="Resolvase"/>
    <property type="match status" value="1"/>
</dbReference>
<dbReference type="SMART" id="SM00422">
    <property type="entry name" value="HTH_MERR"/>
    <property type="match status" value="1"/>
</dbReference>
<keyword evidence="1" id="KW-0229">DNA integration</keyword>
<dbReference type="GO" id="GO:0006355">
    <property type="term" value="P:regulation of DNA-templated transcription"/>
    <property type="evidence" value="ECO:0007669"/>
    <property type="project" value="InterPro"/>
</dbReference>
<dbReference type="EMBL" id="AUZY01003617">
    <property type="protein sequence ID" value="EQD68077.1"/>
    <property type="molecule type" value="Genomic_DNA"/>
</dbReference>
<dbReference type="InterPro" id="IPR000551">
    <property type="entry name" value="MerR-type_HTH_dom"/>
</dbReference>
<reference evidence="6" key="2">
    <citation type="journal article" date="2014" name="ISME J.">
        <title>Microbial stratification in low pH oxic and suboxic macroscopic growths along an acid mine drainage.</title>
        <authorList>
            <person name="Mendez-Garcia C."/>
            <person name="Mesa V."/>
            <person name="Sprenger R.R."/>
            <person name="Richter M."/>
            <person name="Diez M.S."/>
            <person name="Solano J."/>
            <person name="Bargiela R."/>
            <person name="Golyshina O.V."/>
            <person name="Manteca A."/>
            <person name="Ramos J.L."/>
            <person name="Gallego J.R."/>
            <person name="Llorente I."/>
            <person name="Martins Dos Santos V.A."/>
            <person name="Jensen O.N."/>
            <person name="Pelaez A.I."/>
            <person name="Sanchez J."/>
            <person name="Ferrer M."/>
        </authorList>
    </citation>
    <scope>NUCLEOTIDE SEQUENCE</scope>
</reference>
<evidence type="ECO:0000256" key="2">
    <source>
        <dbReference type="ARBA" id="ARBA00023125"/>
    </source>
</evidence>
<dbReference type="AlphaFoldDB" id="T1BE28"/>
<sequence>MDTLLPMKRAAALLGVHPQTLRAWDRSGVLVPVRMPSGQRRYRLSDIEALMGKAPDAGRSCGIYARVSTKKQEEMGNLARQQERLVAYATANGYKVALSASDVASGL</sequence>
<reference evidence="6" key="1">
    <citation type="submission" date="2013-08" db="EMBL/GenBank/DDBJ databases">
        <authorList>
            <person name="Mendez C."/>
            <person name="Richter M."/>
            <person name="Ferrer M."/>
            <person name="Sanchez J."/>
        </authorList>
    </citation>
    <scope>NUCLEOTIDE SEQUENCE</scope>
</reference>
<dbReference type="PROSITE" id="PS00397">
    <property type="entry name" value="RECOMBINASES_1"/>
    <property type="match status" value="1"/>
</dbReference>
<dbReference type="GO" id="GO:0003677">
    <property type="term" value="F:DNA binding"/>
    <property type="evidence" value="ECO:0007669"/>
    <property type="project" value="UniProtKB-KW"/>
</dbReference>
<dbReference type="Pfam" id="PF00376">
    <property type="entry name" value="MerR"/>
    <property type="match status" value="1"/>
</dbReference>
<dbReference type="PROSITE" id="PS50937">
    <property type="entry name" value="HTH_MERR_2"/>
    <property type="match status" value="1"/>
</dbReference>
<feature type="domain" description="Resolvase/invertase-type recombinase catalytic" evidence="5">
    <location>
        <begin position="60"/>
        <end position="107"/>
    </location>
</feature>
<dbReference type="PROSITE" id="PS51736">
    <property type="entry name" value="RECOMBINASES_3"/>
    <property type="match status" value="1"/>
</dbReference>
<dbReference type="InterPro" id="IPR006119">
    <property type="entry name" value="Resolv_N"/>
</dbReference>
<evidence type="ECO:0000259" key="5">
    <source>
        <dbReference type="PROSITE" id="PS51736"/>
    </source>
</evidence>
<dbReference type="InterPro" id="IPR009061">
    <property type="entry name" value="DNA-bd_dom_put_sf"/>
</dbReference>
<dbReference type="GO" id="GO:0000150">
    <property type="term" value="F:DNA strand exchange activity"/>
    <property type="evidence" value="ECO:0007669"/>
    <property type="project" value="InterPro"/>
</dbReference>
<dbReference type="SUPFAM" id="SSF53041">
    <property type="entry name" value="Resolvase-like"/>
    <property type="match status" value="1"/>
</dbReference>
<evidence type="ECO:0000259" key="4">
    <source>
        <dbReference type="PROSITE" id="PS50937"/>
    </source>
</evidence>
<evidence type="ECO:0000256" key="3">
    <source>
        <dbReference type="ARBA" id="ARBA00023172"/>
    </source>
</evidence>
<evidence type="ECO:0000256" key="1">
    <source>
        <dbReference type="ARBA" id="ARBA00022908"/>
    </source>
</evidence>
<name>T1BE28_9ZZZZ</name>
<accession>T1BE28</accession>
<dbReference type="CDD" id="cd04762">
    <property type="entry name" value="HTH_MerR-trunc"/>
    <property type="match status" value="1"/>
</dbReference>
<protein>
    <submittedName>
        <fullName evidence="6">DNA binding domain protein, excisionase family</fullName>
    </submittedName>
</protein>
<feature type="domain" description="HTH merR-type" evidence="4">
    <location>
        <begin position="4"/>
        <end position="50"/>
    </location>
</feature>
<gene>
    <name evidence="6" type="ORF">B1B_05706</name>
</gene>
<dbReference type="Gene3D" id="3.40.50.1390">
    <property type="entry name" value="Resolvase, N-terminal catalytic domain"/>
    <property type="match status" value="1"/>
</dbReference>
<feature type="non-terminal residue" evidence="6">
    <location>
        <position position="107"/>
    </location>
</feature>
<evidence type="ECO:0000313" key="6">
    <source>
        <dbReference type="EMBL" id="EQD68077.1"/>
    </source>
</evidence>
<dbReference type="GO" id="GO:0015074">
    <property type="term" value="P:DNA integration"/>
    <property type="evidence" value="ECO:0007669"/>
    <property type="project" value="UniProtKB-KW"/>
</dbReference>
<dbReference type="InterPro" id="IPR036162">
    <property type="entry name" value="Resolvase-like_N_sf"/>
</dbReference>
<dbReference type="SUPFAM" id="SSF46955">
    <property type="entry name" value="Putative DNA-binding domain"/>
    <property type="match status" value="1"/>
</dbReference>
<organism evidence="6">
    <name type="scientific">mine drainage metagenome</name>
    <dbReference type="NCBI Taxonomy" id="410659"/>
    <lineage>
        <taxon>unclassified sequences</taxon>
        <taxon>metagenomes</taxon>
        <taxon>ecological metagenomes</taxon>
    </lineage>
</organism>
<dbReference type="InterPro" id="IPR006118">
    <property type="entry name" value="Recombinase_CS"/>
</dbReference>
<keyword evidence="3" id="KW-0233">DNA recombination</keyword>